<protein>
    <submittedName>
        <fullName evidence="1">Uncharacterized protein</fullName>
    </submittedName>
</protein>
<organism evidence="1 2">
    <name type="scientific">Klebsiella phage Menlow</name>
    <dbReference type="NCBI Taxonomy" id="2054273"/>
    <lineage>
        <taxon>Viruses</taxon>
        <taxon>Duplodnaviria</taxon>
        <taxon>Heunggongvirae</taxon>
        <taxon>Uroviricota</taxon>
        <taxon>Caudoviricetes</taxon>
        <taxon>Pantevenvirales</taxon>
        <taxon>Ackermannviridae</taxon>
        <taxon>Taipeivirus</taxon>
        <taxon>Taipeivirus menlow</taxon>
    </lineage>
</organism>
<reference evidence="2" key="1">
    <citation type="submission" date="2017-11" db="EMBL/GenBank/DDBJ databases">
        <title>Complete Genome of Klebsiella pneumoniae Myophage Menlow.</title>
        <authorList>
            <person name="Newkirk H.N."/>
            <person name="Lessor L."/>
            <person name="Liu M."/>
        </authorList>
    </citation>
    <scope>NUCLEOTIDE SEQUENCE [LARGE SCALE GENOMIC DNA]</scope>
</reference>
<sequence>MRRYLRLNTVLESLIEFYILQHLRSGNEHIDDFLLYDHQITIHSVEVVDDDLLLANIEHSLYDNQAGKYCAPAFSQVEITPCWPAEKVFNIDDVVYDEANSFR</sequence>
<accession>A0A2H5BNG1</accession>
<proteinExistence type="predicted"/>
<dbReference type="EMBL" id="MG428990">
    <property type="protein sequence ID" value="AUG87867.1"/>
    <property type="molecule type" value="Genomic_DNA"/>
</dbReference>
<dbReference type="Proteomes" id="UP000241701">
    <property type="component" value="Segment"/>
</dbReference>
<keyword evidence="2" id="KW-1185">Reference proteome</keyword>
<evidence type="ECO:0000313" key="1">
    <source>
        <dbReference type="EMBL" id="AUG87867.1"/>
    </source>
</evidence>
<evidence type="ECO:0000313" key="2">
    <source>
        <dbReference type="Proteomes" id="UP000241701"/>
    </source>
</evidence>
<gene>
    <name evidence="1" type="ORF">CPT_Menlow_166</name>
</gene>
<name>A0A2H5BNG1_9CAUD</name>